<evidence type="ECO:0000313" key="4">
    <source>
        <dbReference type="Proteomes" id="UP001155840"/>
    </source>
</evidence>
<dbReference type="Proteomes" id="UP001155840">
    <property type="component" value="Unassembled WGS sequence"/>
</dbReference>
<reference evidence="3" key="1">
    <citation type="submission" date="2020-03" db="EMBL/GenBank/DDBJ databases">
        <title>Ferranicluibacter endophyticum gen. nov., sp. nov., a new genus isolated from Rubus ulmifolius Schott. stem.</title>
        <authorList>
            <person name="Roca-Couso R."/>
            <person name="Flores-Felix J.D."/>
            <person name="Igual J.M."/>
            <person name="Rivas R."/>
        </authorList>
    </citation>
    <scope>NUCLEOTIDE SEQUENCE</scope>
    <source>
        <strain evidence="3">CRRU44</strain>
    </source>
</reference>
<dbReference type="InterPro" id="IPR032816">
    <property type="entry name" value="VTT_dom"/>
</dbReference>
<accession>A0AA44CC64</accession>
<keyword evidence="1" id="KW-0812">Transmembrane</keyword>
<proteinExistence type="predicted"/>
<feature type="transmembrane region" description="Helical" evidence="1">
    <location>
        <begin position="90"/>
        <end position="111"/>
    </location>
</feature>
<feature type="transmembrane region" description="Helical" evidence="1">
    <location>
        <begin position="123"/>
        <end position="145"/>
    </location>
</feature>
<evidence type="ECO:0000256" key="1">
    <source>
        <dbReference type="SAM" id="Phobius"/>
    </source>
</evidence>
<feature type="transmembrane region" description="Helical" evidence="1">
    <location>
        <begin position="12"/>
        <end position="32"/>
    </location>
</feature>
<feature type="transmembrane region" description="Helical" evidence="1">
    <location>
        <begin position="157"/>
        <end position="179"/>
    </location>
</feature>
<feature type="transmembrane region" description="Helical" evidence="1">
    <location>
        <begin position="39"/>
        <end position="61"/>
    </location>
</feature>
<dbReference type="InterPro" id="IPR051311">
    <property type="entry name" value="DedA_domain"/>
</dbReference>
<feature type="domain" description="VTT" evidence="2">
    <location>
        <begin position="22"/>
        <end position="141"/>
    </location>
</feature>
<dbReference type="PANTHER" id="PTHR42709">
    <property type="entry name" value="ALKALINE PHOSPHATASE LIKE PROTEIN"/>
    <property type="match status" value="1"/>
</dbReference>
<sequence length="184" mass="20197">MLEALISDYGIWAVLVGAGVEGEAVAFLGGVLAHRGLLVYWQVAAATAFGSFIADQLFFFIGRHAARFRFVERLEATTAMRRATGLLERYPVGFILAFRFIYGMRIISPLLISRTSISAFRFLVLNGVAACLWGTAITAIGFLFGNAVEMLFGHVRLHFHLLIALAALMAGIAGTAVLMRHRYR</sequence>
<dbReference type="RefSeq" id="WP_167128179.1">
    <property type="nucleotide sequence ID" value="NZ_JAANCM010000003.1"/>
</dbReference>
<organism evidence="3 4">
    <name type="scientific">Ferranicluibacter rubi</name>
    <dbReference type="NCBI Taxonomy" id="2715133"/>
    <lineage>
        <taxon>Bacteria</taxon>
        <taxon>Pseudomonadati</taxon>
        <taxon>Pseudomonadota</taxon>
        <taxon>Alphaproteobacteria</taxon>
        <taxon>Hyphomicrobiales</taxon>
        <taxon>Rhizobiaceae</taxon>
        <taxon>Ferranicluibacter</taxon>
    </lineage>
</organism>
<evidence type="ECO:0000313" key="3">
    <source>
        <dbReference type="EMBL" id="NHT75647.1"/>
    </source>
</evidence>
<gene>
    <name evidence="3" type="ORF">G8E10_07815</name>
</gene>
<keyword evidence="4" id="KW-1185">Reference proteome</keyword>
<name>A0AA44CC64_9HYPH</name>
<keyword evidence="1" id="KW-1133">Transmembrane helix</keyword>
<dbReference type="EMBL" id="JAANCM010000003">
    <property type="protein sequence ID" value="NHT75647.1"/>
    <property type="molecule type" value="Genomic_DNA"/>
</dbReference>
<dbReference type="AlphaFoldDB" id="A0AA44CC64"/>
<protein>
    <submittedName>
        <fullName evidence="3">DedA family protein</fullName>
    </submittedName>
</protein>
<keyword evidence="1" id="KW-0472">Membrane</keyword>
<dbReference type="GO" id="GO:0005886">
    <property type="term" value="C:plasma membrane"/>
    <property type="evidence" value="ECO:0007669"/>
    <property type="project" value="TreeGrafter"/>
</dbReference>
<dbReference type="PANTHER" id="PTHR42709:SF2">
    <property type="entry name" value="INNER MEMBRANE PROTEIN YOHD"/>
    <property type="match status" value="1"/>
</dbReference>
<evidence type="ECO:0000259" key="2">
    <source>
        <dbReference type="Pfam" id="PF09335"/>
    </source>
</evidence>
<dbReference type="Pfam" id="PF09335">
    <property type="entry name" value="VTT_dom"/>
    <property type="match status" value="1"/>
</dbReference>
<comment type="caution">
    <text evidence="3">The sequence shown here is derived from an EMBL/GenBank/DDBJ whole genome shotgun (WGS) entry which is preliminary data.</text>
</comment>